<dbReference type="SUPFAM" id="SSF55826">
    <property type="entry name" value="YbaK/ProRS associated domain"/>
    <property type="match status" value="1"/>
</dbReference>
<gene>
    <name evidence="2" type="ORF">AKJ17_12285</name>
</gene>
<sequence length="159" mass="17998">MTISHRLDHYMNEHNIPFQIVHHSHSNSSLQSGVSAGVPLLNLAKGVVLEDHEGRHIMAVLPANNKISLSRLDDEFSASYHLVKERHIYQMFTDCDRGAVPPVGSPYHMATVCDEMLTHLDHVYLEAGDHETLIKLDQDAFLALINPIRILRFSSQIFH</sequence>
<dbReference type="Proteomes" id="UP000037515">
    <property type="component" value="Unassembled WGS sequence"/>
</dbReference>
<dbReference type="OrthoDB" id="9786549at2"/>
<dbReference type="InterPro" id="IPR036754">
    <property type="entry name" value="YbaK/aa-tRNA-synt-asso_dom_sf"/>
</dbReference>
<comment type="caution">
    <text evidence="2">The sequence shown here is derived from an EMBL/GenBank/DDBJ whole genome shotgun (WGS) entry which is preliminary data.</text>
</comment>
<keyword evidence="2" id="KW-0436">Ligase</keyword>
<reference evidence="3" key="1">
    <citation type="submission" date="2015-08" db="EMBL/GenBank/DDBJ databases">
        <title>Vibrio galatheae sp. nov., a novel member of the Vibrionaceae family isolated from the Solomon Islands.</title>
        <authorList>
            <person name="Giubergia S."/>
            <person name="Machado H."/>
            <person name="Mateiu R.V."/>
            <person name="Gram L."/>
        </authorList>
    </citation>
    <scope>NUCLEOTIDE SEQUENCE [LARGE SCALE GENOMIC DNA]</scope>
    <source>
        <strain evidence="3">DSM 19584</strain>
    </source>
</reference>
<name>A0A0M0HNR2_VIBNE</name>
<dbReference type="EMBL" id="LHPJ01000008">
    <property type="protein sequence ID" value="KOO03318.1"/>
    <property type="molecule type" value="Genomic_DNA"/>
</dbReference>
<feature type="domain" description="YbaK/aminoacyl-tRNA synthetase-associated" evidence="1">
    <location>
        <begin position="35"/>
        <end position="142"/>
    </location>
</feature>
<accession>A0A0M0HNR2</accession>
<protein>
    <submittedName>
        <fullName evidence="2">Prolyl-tRNA synthetase</fullName>
    </submittedName>
</protein>
<keyword evidence="2" id="KW-0030">Aminoacyl-tRNA synthetase</keyword>
<keyword evidence="3" id="KW-1185">Reference proteome</keyword>
<dbReference type="GO" id="GO:0002161">
    <property type="term" value="F:aminoacyl-tRNA deacylase activity"/>
    <property type="evidence" value="ECO:0007669"/>
    <property type="project" value="InterPro"/>
</dbReference>
<dbReference type="RefSeq" id="WP_053396104.1">
    <property type="nucleotide sequence ID" value="NZ_CANLZT010000001.1"/>
</dbReference>
<evidence type="ECO:0000313" key="3">
    <source>
        <dbReference type="Proteomes" id="UP000037515"/>
    </source>
</evidence>
<evidence type="ECO:0000259" key="1">
    <source>
        <dbReference type="Pfam" id="PF04073"/>
    </source>
</evidence>
<evidence type="ECO:0000313" key="2">
    <source>
        <dbReference type="EMBL" id="KOO03318.1"/>
    </source>
</evidence>
<proteinExistence type="predicted"/>
<organism evidence="2 3">
    <name type="scientific">Vibrio nereis</name>
    <dbReference type="NCBI Taxonomy" id="693"/>
    <lineage>
        <taxon>Bacteria</taxon>
        <taxon>Pseudomonadati</taxon>
        <taxon>Pseudomonadota</taxon>
        <taxon>Gammaproteobacteria</taxon>
        <taxon>Vibrionales</taxon>
        <taxon>Vibrionaceae</taxon>
        <taxon>Vibrio</taxon>
    </lineage>
</organism>
<dbReference type="InterPro" id="IPR007214">
    <property type="entry name" value="YbaK/aa-tRNA-synth-assoc-dom"/>
</dbReference>
<dbReference type="PATRIC" id="fig|693.5.peg.2520"/>
<dbReference type="AlphaFoldDB" id="A0A0M0HNR2"/>
<dbReference type="Gene3D" id="3.90.960.10">
    <property type="entry name" value="YbaK/aminoacyl-tRNA synthetase-associated domain"/>
    <property type="match status" value="1"/>
</dbReference>
<dbReference type="CDD" id="cd04332">
    <property type="entry name" value="YbaK_like"/>
    <property type="match status" value="1"/>
</dbReference>
<dbReference type="Pfam" id="PF04073">
    <property type="entry name" value="tRNA_edit"/>
    <property type="match status" value="1"/>
</dbReference>
<dbReference type="STRING" id="693.AKJ17_12285"/>
<dbReference type="GO" id="GO:0004812">
    <property type="term" value="F:aminoacyl-tRNA ligase activity"/>
    <property type="evidence" value="ECO:0007669"/>
    <property type="project" value="UniProtKB-KW"/>
</dbReference>